<evidence type="ECO:0000256" key="6">
    <source>
        <dbReference type="ARBA" id="ARBA00023015"/>
    </source>
</evidence>
<keyword evidence="10 11" id="KW-0539">Nucleus</keyword>
<gene>
    <name evidence="14" type="ORF">QR680_017881</name>
</gene>
<dbReference type="GO" id="GO:0000978">
    <property type="term" value="F:RNA polymerase II cis-regulatory region sequence-specific DNA binding"/>
    <property type="evidence" value="ECO:0007669"/>
    <property type="project" value="InterPro"/>
</dbReference>
<evidence type="ECO:0000259" key="13">
    <source>
        <dbReference type="PROSITE" id="PS51843"/>
    </source>
</evidence>
<dbReference type="InterPro" id="IPR013088">
    <property type="entry name" value="Znf_NHR/GATA"/>
</dbReference>
<dbReference type="InterPro" id="IPR001628">
    <property type="entry name" value="Znf_hrmn_rcpt"/>
</dbReference>
<evidence type="ECO:0000256" key="5">
    <source>
        <dbReference type="ARBA" id="ARBA00022833"/>
    </source>
</evidence>
<name>A0AA39HGV8_9BILA</name>
<accession>A0AA39HGV8</accession>
<comment type="caution">
    <text evidence="14">The sequence shown here is derived from an EMBL/GenBank/DDBJ whole genome shotgun (WGS) entry which is preliminary data.</text>
</comment>
<dbReference type="PRINTS" id="PR00047">
    <property type="entry name" value="STROIDFINGER"/>
</dbReference>
<dbReference type="GO" id="GO:0008270">
    <property type="term" value="F:zinc ion binding"/>
    <property type="evidence" value="ECO:0007669"/>
    <property type="project" value="UniProtKB-KW"/>
</dbReference>
<dbReference type="Pfam" id="PF00104">
    <property type="entry name" value="Hormone_recep"/>
    <property type="match status" value="1"/>
</dbReference>
<dbReference type="Gene3D" id="3.30.50.10">
    <property type="entry name" value="Erythroid Transcription Factor GATA-1, subunit A"/>
    <property type="match status" value="2"/>
</dbReference>
<keyword evidence="3 11" id="KW-0479">Metal-binding</keyword>
<evidence type="ECO:0000256" key="1">
    <source>
        <dbReference type="ARBA" id="ARBA00004123"/>
    </source>
</evidence>
<keyword evidence="6 11" id="KW-0805">Transcription regulation</keyword>
<evidence type="ECO:0000256" key="4">
    <source>
        <dbReference type="ARBA" id="ARBA00022771"/>
    </source>
</evidence>
<dbReference type="InterPro" id="IPR035500">
    <property type="entry name" value="NHR-like_dom_sf"/>
</dbReference>
<reference evidence="14" key="1">
    <citation type="submission" date="2023-06" db="EMBL/GenBank/DDBJ databases">
        <title>Genomic analysis of the entomopathogenic nematode Steinernema hermaphroditum.</title>
        <authorList>
            <person name="Schwarz E.M."/>
            <person name="Heppert J.K."/>
            <person name="Baniya A."/>
            <person name="Schwartz H.T."/>
            <person name="Tan C.-H."/>
            <person name="Antoshechkin I."/>
            <person name="Sternberg P.W."/>
            <person name="Goodrich-Blair H."/>
            <person name="Dillman A.R."/>
        </authorList>
    </citation>
    <scope>NUCLEOTIDE SEQUENCE</scope>
    <source>
        <strain evidence="14">PS9179</strain>
        <tissue evidence="14">Whole animal</tissue>
    </source>
</reference>
<keyword evidence="15" id="KW-1185">Reference proteome</keyword>
<evidence type="ECO:0000256" key="2">
    <source>
        <dbReference type="ARBA" id="ARBA00005993"/>
    </source>
</evidence>
<keyword evidence="9 11" id="KW-0675">Receptor</keyword>
<evidence type="ECO:0000256" key="11">
    <source>
        <dbReference type="RuleBase" id="RU004334"/>
    </source>
</evidence>
<evidence type="ECO:0000256" key="7">
    <source>
        <dbReference type="ARBA" id="ARBA00023125"/>
    </source>
</evidence>
<dbReference type="PROSITE" id="PS51843">
    <property type="entry name" value="NR_LBD"/>
    <property type="match status" value="1"/>
</dbReference>
<dbReference type="SUPFAM" id="SSF48508">
    <property type="entry name" value="Nuclear receptor ligand-binding domain"/>
    <property type="match status" value="2"/>
</dbReference>
<dbReference type="Proteomes" id="UP001175271">
    <property type="component" value="Unassembled WGS sequence"/>
</dbReference>
<organism evidence="14 15">
    <name type="scientific">Steinernema hermaphroditum</name>
    <dbReference type="NCBI Taxonomy" id="289476"/>
    <lineage>
        <taxon>Eukaryota</taxon>
        <taxon>Metazoa</taxon>
        <taxon>Ecdysozoa</taxon>
        <taxon>Nematoda</taxon>
        <taxon>Chromadorea</taxon>
        <taxon>Rhabditida</taxon>
        <taxon>Tylenchina</taxon>
        <taxon>Panagrolaimomorpha</taxon>
        <taxon>Strongyloidoidea</taxon>
        <taxon>Steinernematidae</taxon>
        <taxon>Steinernema</taxon>
    </lineage>
</organism>
<dbReference type="CDD" id="cd06916">
    <property type="entry name" value="NR_DBD_like"/>
    <property type="match status" value="1"/>
</dbReference>
<dbReference type="Gene3D" id="1.10.565.10">
    <property type="entry name" value="Retinoid X Receptor"/>
    <property type="match status" value="2"/>
</dbReference>
<dbReference type="CDD" id="cd06960">
    <property type="entry name" value="NR_DBD_HNF4A"/>
    <property type="match status" value="1"/>
</dbReference>
<dbReference type="PANTHER" id="PTHR45886">
    <property type="entry name" value="NUCLEAR HORMONE RECEPTOR FAMILY-RELATED-RELATED"/>
    <property type="match status" value="1"/>
</dbReference>
<dbReference type="Pfam" id="PF00105">
    <property type="entry name" value="zf-C4"/>
    <property type="match status" value="2"/>
</dbReference>
<evidence type="ECO:0000256" key="10">
    <source>
        <dbReference type="ARBA" id="ARBA00023242"/>
    </source>
</evidence>
<feature type="domain" description="Nuclear receptor" evidence="12">
    <location>
        <begin position="431"/>
        <end position="503"/>
    </location>
</feature>
<sequence>MAAYDFIESSMTMSVACAQSTSMASRSCYDSIIVKLNAPTVCLVCGDSASCCHYGVASCGRCKSFFRRYVLGGRAVSCSKGNACNIRHDLKMCAHCRFRKCLTLGMRPEAVNSSFHKHNPRSILLSNQAPFEIDLARLTDVEGRINKLLFSSYFPYSRTNTVRDYLTDKSDLIFVDTYEPVTHWKKPPPGMVYTENSTKEGYKMWGFAKVVLMIEFYKTFDFFRNLSESDQLALARATIVSAAMFLKACNSYFRGNRERLIDPDGTVPYQGLLADSPMVSKVRHSHVLSACVKNKITPEKAALLKTIIALNSAAPNLSEGAREVIEEERLKYVKALMKIVQLESDSVEWLPRFQRLYDMIHLNMTDTQNMMHFFMIEILPLLPKGLFTERIWLELYTGSDQSKSPPTEAGTPVLWDVPMDVAAAPSKTEAPTICLICGRAAHCCHYGVPSCNGCKTFFRRAVQSKRILRCPYGGDCDFKHHPCRSCRFEKCVQLGMDPKVVNTRSYLREPPSSPEYITHLPLLRKEPTVTEKSVEHLVLIELKLRRLRHSSLGCYGPSTSLNEVLNKASILVNCNDVDSIEEEKKVEREEMWSCMDAIVSIEFLKTLRIFSRLTEKDRIALAKGTVIQLCQFHAVHESYLSRLTLSSPSDITKMKKIIVLKTLIALNSSAPELSTEAQDLIDDERVFYLKALMHIVRSEDDSSDWITRLQLLYDIVNKNVVSSHYVAKLFSGKFRSLLVENVEIPKIWLDLFFESSDQ</sequence>
<evidence type="ECO:0000313" key="14">
    <source>
        <dbReference type="EMBL" id="KAK0405255.1"/>
    </source>
</evidence>
<keyword evidence="5 11" id="KW-0862">Zinc</keyword>
<dbReference type="GO" id="GO:0005634">
    <property type="term" value="C:nucleus"/>
    <property type="evidence" value="ECO:0007669"/>
    <property type="project" value="UniProtKB-SubCell"/>
</dbReference>
<keyword evidence="7 11" id="KW-0238">DNA-binding</keyword>
<dbReference type="EMBL" id="JAUCMV010000004">
    <property type="protein sequence ID" value="KAK0405255.1"/>
    <property type="molecule type" value="Genomic_DNA"/>
</dbReference>
<feature type="domain" description="Nuclear receptor" evidence="12">
    <location>
        <begin position="39"/>
        <end position="113"/>
    </location>
</feature>
<dbReference type="AlphaFoldDB" id="A0AA39HGV8"/>
<keyword evidence="4 11" id="KW-0863">Zinc-finger</keyword>
<evidence type="ECO:0000256" key="9">
    <source>
        <dbReference type="ARBA" id="ARBA00023170"/>
    </source>
</evidence>
<feature type="domain" description="NR LBD" evidence="13">
    <location>
        <begin position="158"/>
        <end position="398"/>
    </location>
</feature>
<evidence type="ECO:0000256" key="8">
    <source>
        <dbReference type="ARBA" id="ARBA00023163"/>
    </source>
</evidence>
<keyword evidence="8 11" id="KW-0804">Transcription</keyword>
<evidence type="ECO:0000256" key="3">
    <source>
        <dbReference type="ARBA" id="ARBA00022723"/>
    </source>
</evidence>
<dbReference type="SMART" id="SM00430">
    <property type="entry name" value="HOLI"/>
    <property type="match status" value="2"/>
</dbReference>
<dbReference type="PROSITE" id="PS51030">
    <property type="entry name" value="NUCLEAR_REC_DBD_2"/>
    <property type="match status" value="2"/>
</dbReference>
<dbReference type="SMART" id="SM00399">
    <property type="entry name" value="ZnF_C4"/>
    <property type="match status" value="2"/>
</dbReference>
<dbReference type="SUPFAM" id="SSF57716">
    <property type="entry name" value="Glucocorticoid receptor-like (DNA-binding domain)"/>
    <property type="match status" value="2"/>
</dbReference>
<dbReference type="InterPro" id="IPR049636">
    <property type="entry name" value="HNF4-like_DBD"/>
</dbReference>
<dbReference type="InterPro" id="IPR000536">
    <property type="entry name" value="Nucl_hrmn_rcpt_lig-bd"/>
</dbReference>
<dbReference type="PROSITE" id="PS00031">
    <property type="entry name" value="NUCLEAR_REC_DBD_1"/>
    <property type="match status" value="1"/>
</dbReference>
<evidence type="ECO:0000313" key="15">
    <source>
        <dbReference type="Proteomes" id="UP001175271"/>
    </source>
</evidence>
<dbReference type="PANTHER" id="PTHR45886:SF18">
    <property type="entry name" value="NR LBD DOMAIN-CONTAINING PROTEIN-RELATED"/>
    <property type="match status" value="1"/>
</dbReference>
<proteinExistence type="inferred from homology"/>
<evidence type="ECO:0008006" key="16">
    <source>
        <dbReference type="Google" id="ProtNLM"/>
    </source>
</evidence>
<evidence type="ECO:0000259" key="12">
    <source>
        <dbReference type="PROSITE" id="PS51030"/>
    </source>
</evidence>
<dbReference type="GO" id="GO:0003700">
    <property type="term" value="F:DNA-binding transcription factor activity"/>
    <property type="evidence" value="ECO:0007669"/>
    <property type="project" value="InterPro"/>
</dbReference>
<comment type="similarity">
    <text evidence="2 11">Belongs to the nuclear hormone receptor family.</text>
</comment>
<comment type="subcellular location">
    <subcellularLocation>
        <location evidence="1 11">Nucleus</location>
    </subcellularLocation>
</comment>
<protein>
    <recommendedName>
        <fullName evidence="16">Nuclear receptor domain-containing protein</fullName>
    </recommendedName>
</protein>